<gene>
    <name evidence="2" type="ORF">Ctob_009147</name>
</gene>
<evidence type="ECO:0000313" key="2">
    <source>
        <dbReference type="EMBL" id="KOO33180.1"/>
    </source>
</evidence>
<proteinExistence type="predicted"/>
<protein>
    <submittedName>
        <fullName evidence="2">Uncharacterized protein</fullName>
    </submittedName>
</protein>
<feature type="compositionally biased region" description="Low complexity" evidence="1">
    <location>
        <begin position="160"/>
        <end position="179"/>
    </location>
</feature>
<dbReference type="EMBL" id="JWZX01001582">
    <property type="protein sequence ID" value="KOO33180.1"/>
    <property type="molecule type" value="Genomic_DNA"/>
</dbReference>
<evidence type="ECO:0000313" key="3">
    <source>
        <dbReference type="Proteomes" id="UP000037460"/>
    </source>
</evidence>
<feature type="region of interest" description="Disordered" evidence="1">
    <location>
        <begin position="157"/>
        <end position="224"/>
    </location>
</feature>
<keyword evidence="3" id="KW-1185">Reference proteome</keyword>
<dbReference type="AlphaFoldDB" id="A0A0M0K2Z0"/>
<accession>A0A0M0K2Z0</accession>
<name>A0A0M0K2Z0_9EUKA</name>
<dbReference type="Proteomes" id="UP000037460">
    <property type="component" value="Unassembled WGS sequence"/>
</dbReference>
<reference evidence="3" key="1">
    <citation type="journal article" date="2015" name="PLoS Genet.">
        <title>Genome Sequence and Transcriptome Analyses of Chrysochromulina tobin: Metabolic Tools for Enhanced Algal Fitness in the Prominent Order Prymnesiales (Haptophyceae).</title>
        <authorList>
            <person name="Hovde B.T."/>
            <person name="Deodato C.R."/>
            <person name="Hunsperger H.M."/>
            <person name="Ryken S.A."/>
            <person name="Yost W."/>
            <person name="Jha R.K."/>
            <person name="Patterson J."/>
            <person name="Monnat R.J. Jr."/>
            <person name="Barlow S.B."/>
            <person name="Starkenburg S.R."/>
            <person name="Cattolico R.A."/>
        </authorList>
    </citation>
    <scope>NUCLEOTIDE SEQUENCE</scope>
    <source>
        <strain evidence="3">CCMP291</strain>
    </source>
</reference>
<comment type="caution">
    <text evidence="2">The sequence shown here is derived from an EMBL/GenBank/DDBJ whole genome shotgun (WGS) entry which is preliminary data.</text>
</comment>
<evidence type="ECO:0000256" key="1">
    <source>
        <dbReference type="SAM" id="MobiDB-lite"/>
    </source>
</evidence>
<sequence>MSDVRAELARLRNDCHYADLMMEQCQRLHDEIERHISKHGYDEIEIDLADEYVEKFSKALEELLDIEFEDVPAQLRFADSGILTEIQATRQNLDDAIVKCQTMLSQMSRIASKREAVEKVSLWPKDMLENPEVIAEFERLIMSSRAATSDIGSDVTEDIASASSSSKPSAGEVAAGRTAAARDEHVLPTGPPRFASPLHATLGLVSFDQPGADSIGNDPPEDMD</sequence>
<organism evidence="2 3">
    <name type="scientific">Chrysochromulina tobinii</name>
    <dbReference type="NCBI Taxonomy" id="1460289"/>
    <lineage>
        <taxon>Eukaryota</taxon>
        <taxon>Haptista</taxon>
        <taxon>Haptophyta</taxon>
        <taxon>Prymnesiophyceae</taxon>
        <taxon>Prymnesiales</taxon>
        <taxon>Chrysochromulinaceae</taxon>
        <taxon>Chrysochromulina</taxon>
    </lineage>
</organism>